<dbReference type="Proteomes" id="UP000005396">
    <property type="component" value="Unassembled WGS sequence"/>
</dbReference>
<organism evidence="1 2">
    <name type="scientific">Enterocloster bolteae (strain ATCC BAA-613 / DSM 15670 / CCUG 46953 / JCM 12243 / WAL 16351)</name>
    <name type="common">Clostridium bolteae</name>
    <dbReference type="NCBI Taxonomy" id="411902"/>
    <lineage>
        <taxon>Bacteria</taxon>
        <taxon>Bacillati</taxon>
        <taxon>Bacillota</taxon>
        <taxon>Clostridia</taxon>
        <taxon>Lachnospirales</taxon>
        <taxon>Lachnospiraceae</taxon>
        <taxon>Enterocloster</taxon>
    </lineage>
</organism>
<gene>
    <name evidence="1" type="ORF">CLOBOL_06293</name>
</gene>
<dbReference type="PaxDb" id="411902-CLOBOL_06293"/>
<evidence type="ECO:0000313" key="1">
    <source>
        <dbReference type="EMBL" id="EDP13728.1"/>
    </source>
</evidence>
<dbReference type="AlphaFoldDB" id="A8S267"/>
<reference evidence="1 2" key="2">
    <citation type="submission" date="2007-09" db="EMBL/GenBank/DDBJ databases">
        <title>Draft genome sequence of Clostridium bolteae (ATCC BAA-613).</title>
        <authorList>
            <person name="Sudarsanam P."/>
            <person name="Ley R."/>
            <person name="Guruge J."/>
            <person name="Turnbaugh P.J."/>
            <person name="Mahowald M."/>
            <person name="Liep D."/>
            <person name="Gordon J."/>
        </authorList>
    </citation>
    <scope>NUCLEOTIDE SEQUENCE [LARGE SCALE GENOMIC DNA]</scope>
    <source>
        <strain evidence="2">ATCC BAA-613 / DSM 15670 / CCUG 46953 / JCM 12243 / WAL 16351</strain>
    </source>
</reference>
<comment type="caution">
    <text evidence="1">The sequence shown here is derived from an EMBL/GenBank/DDBJ whole genome shotgun (WGS) entry which is preliminary data.</text>
</comment>
<reference evidence="1 2" key="1">
    <citation type="submission" date="2007-08" db="EMBL/GenBank/DDBJ databases">
        <authorList>
            <person name="Fulton L."/>
            <person name="Clifton S."/>
            <person name="Fulton B."/>
            <person name="Xu J."/>
            <person name="Minx P."/>
            <person name="Pepin K.H."/>
            <person name="Johnson M."/>
            <person name="Thiruvilangam P."/>
            <person name="Bhonagiri V."/>
            <person name="Nash W.E."/>
            <person name="Mardis E.R."/>
            <person name="Wilson R.K."/>
        </authorList>
    </citation>
    <scope>NUCLEOTIDE SEQUENCE [LARGE SCALE GENOMIC DNA]</scope>
    <source>
        <strain evidence="2">ATCC BAA-613 / DSM 15670 / CCUG 46953 / JCM 12243 / WAL 16351</strain>
    </source>
</reference>
<dbReference type="HOGENOM" id="CLU_2394530_0_0_9"/>
<sequence>MALKWIHNKEIPGFQAVGFILGLKKETAVQKKAELKILMDMGGAVKHIYKKKLKVHLAVGYDFKLLVHGISSLSDSIRPQGRACKVKSKFVMV</sequence>
<protein>
    <submittedName>
        <fullName evidence="1">Uncharacterized protein</fullName>
    </submittedName>
</protein>
<evidence type="ECO:0000313" key="2">
    <source>
        <dbReference type="Proteomes" id="UP000005396"/>
    </source>
</evidence>
<accession>A8S267</accession>
<proteinExistence type="predicted"/>
<dbReference type="EMBL" id="ABCC02000047">
    <property type="protein sequence ID" value="EDP13728.1"/>
    <property type="molecule type" value="Genomic_DNA"/>
</dbReference>
<name>A8S267_ENTBW</name>